<dbReference type="OrthoDB" id="10258585at2759"/>
<dbReference type="GO" id="GO:0000398">
    <property type="term" value="P:mRNA splicing, via spliceosome"/>
    <property type="evidence" value="ECO:0007669"/>
    <property type="project" value="UniProtKB-ARBA"/>
</dbReference>
<name>A0A6A6JMB5_WESOR</name>
<dbReference type="GO" id="GO:0005686">
    <property type="term" value="C:U2 snRNP"/>
    <property type="evidence" value="ECO:0007669"/>
    <property type="project" value="TreeGrafter"/>
</dbReference>
<dbReference type="InterPro" id="IPR034393">
    <property type="entry name" value="TatSF1-like"/>
</dbReference>
<evidence type="ECO:0000256" key="7">
    <source>
        <dbReference type="SAM" id="Coils"/>
    </source>
</evidence>
<dbReference type="EMBL" id="ML986494">
    <property type="protein sequence ID" value="KAF2276069.1"/>
    <property type="molecule type" value="Genomic_DNA"/>
</dbReference>
<dbReference type="GO" id="GO:0003723">
    <property type="term" value="F:RNA binding"/>
    <property type="evidence" value="ECO:0007669"/>
    <property type="project" value="UniProtKB-UniRule"/>
</dbReference>
<protein>
    <submittedName>
        <fullName evidence="9">U2 snRNP-associated protein Uap2</fullName>
    </submittedName>
</protein>
<proteinExistence type="inferred from homology"/>
<organism evidence="9 10">
    <name type="scientific">Westerdykella ornata</name>
    <dbReference type="NCBI Taxonomy" id="318751"/>
    <lineage>
        <taxon>Eukaryota</taxon>
        <taxon>Fungi</taxon>
        <taxon>Dikarya</taxon>
        <taxon>Ascomycota</taxon>
        <taxon>Pezizomycotina</taxon>
        <taxon>Dothideomycetes</taxon>
        <taxon>Pleosporomycetidae</taxon>
        <taxon>Pleosporales</taxon>
        <taxon>Sporormiaceae</taxon>
        <taxon>Westerdykella</taxon>
    </lineage>
</organism>
<evidence type="ECO:0000256" key="2">
    <source>
        <dbReference type="ARBA" id="ARBA00022664"/>
    </source>
</evidence>
<feature type="coiled-coil region" evidence="7">
    <location>
        <begin position="112"/>
        <end position="151"/>
    </location>
</feature>
<evidence type="ECO:0000256" key="1">
    <source>
        <dbReference type="ARBA" id="ARBA00007747"/>
    </source>
</evidence>
<comment type="similarity">
    <text evidence="1">Belongs to the HTATSF1 family.</text>
</comment>
<sequence>MAHTQPEPKKPKVQENRGIYITNLPLDTTVDEIDAEFSKYGLIDLSHDGSKRIKMYTDEDGNFKGEALVVYYKKDSVGMAINMMDDSWFRPGQGPNIRVQEADMSYKKTHDLEETKKTLTREQRRAQGVNRAELSRKLAEWSDEEDEVAKETFAPKNQWAKIAIVKHAFTLEELEKDKDARADIQADMREEGEKHGKVTNVVIYDLEPEGILTVRFEDADSAESFIKACNGRSFDGRKLVVTAAQSNPKGKFKKSARYLNEEEEEELLNDLVD</sequence>
<dbReference type="PANTHER" id="PTHR15608:SF0">
    <property type="entry name" value="HIV TAT-SPECIFIC FACTOR 1"/>
    <property type="match status" value="1"/>
</dbReference>
<dbReference type="PROSITE" id="PS50102">
    <property type="entry name" value="RRM"/>
    <property type="match status" value="2"/>
</dbReference>
<evidence type="ECO:0000256" key="5">
    <source>
        <dbReference type="ARBA" id="ARBA00023187"/>
    </source>
</evidence>
<dbReference type="InterPro" id="IPR035979">
    <property type="entry name" value="RBD_domain_sf"/>
</dbReference>
<keyword evidence="5" id="KW-0508">mRNA splicing</keyword>
<dbReference type="PANTHER" id="PTHR15608">
    <property type="entry name" value="SPLICING FACTOR U2AF-ASSOCIATED PROTEIN 2"/>
    <property type="match status" value="1"/>
</dbReference>
<dbReference type="SUPFAM" id="SSF54928">
    <property type="entry name" value="RNA-binding domain, RBD"/>
    <property type="match status" value="2"/>
</dbReference>
<evidence type="ECO:0000256" key="3">
    <source>
        <dbReference type="ARBA" id="ARBA00022737"/>
    </source>
</evidence>
<dbReference type="FunFam" id="3.30.70.330:FF:000105">
    <property type="entry name" value="HIV Tat-specific factor 1 homolog"/>
    <property type="match status" value="1"/>
</dbReference>
<keyword evidence="7" id="KW-0175">Coiled coil</keyword>
<dbReference type="AlphaFoldDB" id="A0A6A6JMB5"/>
<evidence type="ECO:0000256" key="6">
    <source>
        <dbReference type="PROSITE-ProRule" id="PRU00176"/>
    </source>
</evidence>
<evidence type="ECO:0000256" key="4">
    <source>
        <dbReference type="ARBA" id="ARBA00022884"/>
    </source>
</evidence>
<dbReference type="Gene3D" id="3.30.70.330">
    <property type="match status" value="2"/>
</dbReference>
<keyword evidence="2" id="KW-0507">mRNA processing</keyword>
<feature type="domain" description="RRM" evidence="8">
    <location>
        <begin position="167"/>
        <end position="246"/>
    </location>
</feature>
<dbReference type="CDD" id="cd12285">
    <property type="entry name" value="RRM3_RBM39_like"/>
    <property type="match status" value="1"/>
</dbReference>
<dbReference type="InterPro" id="IPR012677">
    <property type="entry name" value="Nucleotide-bd_a/b_plait_sf"/>
</dbReference>
<dbReference type="RefSeq" id="XP_033653608.1">
    <property type="nucleotide sequence ID" value="XM_033795625.1"/>
</dbReference>
<feature type="domain" description="RRM" evidence="8">
    <location>
        <begin position="17"/>
        <end position="104"/>
    </location>
</feature>
<evidence type="ECO:0000313" key="9">
    <source>
        <dbReference type="EMBL" id="KAF2276069.1"/>
    </source>
</evidence>
<evidence type="ECO:0000313" key="10">
    <source>
        <dbReference type="Proteomes" id="UP000800097"/>
    </source>
</evidence>
<dbReference type="InterPro" id="IPR000504">
    <property type="entry name" value="RRM_dom"/>
</dbReference>
<keyword evidence="10" id="KW-1185">Reference proteome</keyword>
<dbReference type="SMART" id="SM00360">
    <property type="entry name" value="RRM"/>
    <property type="match status" value="2"/>
</dbReference>
<dbReference type="GeneID" id="54548800"/>
<keyword evidence="3" id="KW-0677">Repeat</keyword>
<gene>
    <name evidence="9" type="ORF">EI97DRAFT_377724</name>
</gene>
<accession>A0A6A6JMB5</accession>
<dbReference type="Proteomes" id="UP000800097">
    <property type="component" value="Unassembled WGS sequence"/>
</dbReference>
<keyword evidence="4 6" id="KW-0694">RNA-binding</keyword>
<dbReference type="Pfam" id="PF00076">
    <property type="entry name" value="RRM_1"/>
    <property type="match status" value="2"/>
</dbReference>
<reference evidence="9" key="1">
    <citation type="journal article" date="2020" name="Stud. Mycol.">
        <title>101 Dothideomycetes genomes: a test case for predicting lifestyles and emergence of pathogens.</title>
        <authorList>
            <person name="Haridas S."/>
            <person name="Albert R."/>
            <person name="Binder M."/>
            <person name="Bloem J."/>
            <person name="Labutti K."/>
            <person name="Salamov A."/>
            <person name="Andreopoulos B."/>
            <person name="Baker S."/>
            <person name="Barry K."/>
            <person name="Bills G."/>
            <person name="Bluhm B."/>
            <person name="Cannon C."/>
            <person name="Castanera R."/>
            <person name="Culley D."/>
            <person name="Daum C."/>
            <person name="Ezra D."/>
            <person name="Gonzalez J."/>
            <person name="Henrissat B."/>
            <person name="Kuo A."/>
            <person name="Liang C."/>
            <person name="Lipzen A."/>
            <person name="Lutzoni F."/>
            <person name="Magnuson J."/>
            <person name="Mondo S."/>
            <person name="Nolan M."/>
            <person name="Ohm R."/>
            <person name="Pangilinan J."/>
            <person name="Park H.-J."/>
            <person name="Ramirez L."/>
            <person name="Alfaro M."/>
            <person name="Sun H."/>
            <person name="Tritt A."/>
            <person name="Yoshinaga Y."/>
            <person name="Zwiers L.-H."/>
            <person name="Turgeon B."/>
            <person name="Goodwin S."/>
            <person name="Spatafora J."/>
            <person name="Crous P."/>
            <person name="Grigoriev I."/>
        </authorList>
    </citation>
    <scope>NUCLEOTIDE SEQUENCE</scope>
    <source>
        <strain evidence="9">CBS 379.55</strain>
    </source>
</reference>
<dbReference type="GO" id="GO:0005684">
    <property type="term" value="C:U2-type spliceosomal complex"/>
    <property type="evidence" value="ECO:0007669"/>
    <property type="project" value="TreeGrafter"/>
</dbReference>
<evidence type="ECO:0000259" key="8">
    <source>
        <dbReference type="PROSITE" id="PS50102"/>
    </source>
</evidence>